<feature type="non-terminal residue" evidence="1">
    <location>
        <position position="127"/>
    </location>
</feature>
<dbReference type="Proteomes" id="UP001233999">
    <property type="component" value="Unassembled WGS sequence"/>
</dbReference>
<evidence type="ECO:0000313" key="2">
    <source>
        <dbReference type="Proteomes" id="UP001233999"/>
    </source>
</evidence>
<comment type="caution">
    <text evidence="1">The sequence shown here is derived from an EMBL/GenBank/DDBJ whole genome shotgun (WGS) entry which is preliminary data.</text>
</comment>
<dbReference type="AlphaFoldDB" id="A0AAD8E970"/>
<dbReference type="EMBL" id="JASPKZ010007956">
    <property type="protein sequence ID" value="KAJ9581307.1"/>
    <property type="molecule type" value="Genomic_DNA"/>
</dbReference>
<evidence type="ECO:0000313" key="1">
    <source>
        <dbReference type="EMBL" id="KAJ9581307.1"/>
    </source>
</evidence>
<sequence>WKGRWGCSIWQNSAIRVFRSFALSNIFRIVERCAFLVVLDDRSGDTFQFVRNNFIVLRSVSRQPLRMPDAVSVAKHHHNNSGPYTVNSESQSIITNSALKQHMQIARSSKANSCFTGEFNAESMSYS</sequence>
<gene>
    <name evidence="1" type="ORF">L9F63_023513</name>
</gene>
<feature type="non-terminal residue" evidence="1">
    <location>
        <position position="1"/>
    </location>
</feature>
<protein>
    <submittedName>
        <fullName evidence="1">Uncharacterized protein</fullName>
    </submittedName>
</protein>
<organism evidence="1 2">
    <name type="scientific">Diploptera punctata</name>
    <name type="common">Pacific beetle cockroach</name>
    <dbReference type="NCBI Taxonomy" id="6984"/>
    <lineage>
        <taxon>Eukaryota</taxon>
        <taxon>Metazoa</taxon>
        <taxon>Ecdysozoa</taxon>
        <taxon>Arthropoda</taxon>
        <taxon>Hexapoda</taxon>
        <taxon>Insecta</taxon>
        <taxon>Pterygota</taxon>
        <taxon>Neoptera</taxon>
        <taxon>Polyneoptera</taxon>
        <taxon>Dictyoptera</taxon>
        <taxon>Blattodea</taxon>
        <taxon>Blaberoidea</taxon>
        <taxon>Blaberidae</taxon>
        <taxon>Diplopterinae</taxon>
        <taxon>Diploptera</taxon>
    </lineage>
</organism>
<accession>A0AAD8E970</accession>
<keyword evidence="2" id="KW-1185">Reference proteome</keyword>
<reference evidence="1" key="1">
    <citation type="journal article" date="2023" name="IScience">
        <title>Live-bearing cockroach genome reveals convergent evolutionary mechanisms linked to viviparity in insects and beyond.</title>
        <authorList>
            <person name="Fouks B."/>
            <person name="Harrison M.C."/>
            <person name="Mikhailova A.A."/>
            <person name="Marchal E."/>
            <person name="English S."/>
            <person name="Carruthers M."/>
            <person name="Jennings E.C."/>
            <person name="Chiamaka E.L."/>
            <person name="Frigard R.A."/>
            <person name="Pippel M."/>
            <person name="Attardo G.M."/>
            <person name="Benoit J.B."/>
            <person name="Bornberg-Bauer E."/>
            <person name="Tobe S.S."/>
        </authorList>
    </citation>
    <scope>NUCLEOTIDE SEQUENCE</scope>
    <source>
        <strain evidence="1">Stay&amp;Tobe</strain>
    </source>
</reference>
<reference evidence="1" key="2">
    <citation type="submission" date="2023-05" db="EMBL/GenBank/DDBJ databases">
        <authorList>
            <person name="Fouks B."/>
        </authorList>
    </citation>
    <scope>NUCLEOTIDE SEQUENCE</scope>
    <source>
        <strain evidence="1">Stay&amp;Tobe</strain>
        <tissue evidence="1">Testes</tissue>
    </source>
</reference>
<proteinExistence type="predicted"/>
<name>A0AAD8E970_DIPPU</name>